<dbReference type="AlphaFoldDB" id="A0A2T9Y0L6"/>
<proteinExistence type="predicted"/>
<dbReference type="EMBL" id="MBFS01003589">
    <property type="protein sequence ID" value="PVU85870.1"/>
    <property type="molecule type" value="Genomic_DNA"/>
</dbReference>
<keyword evidence="1" id="KW-0732">Signal</keyword>
<accession>A0A2T9Y0L6</accession>
<keyword evidence="3" id="KW-1185">Reference proteome</keyword>
<comment type="caution">
    <text evidence="2">The sequence shown here is derived from an EMBL/GenBank/DDBJ whole genome shotgun (WGS) entry which is preliminary data.</text>
</comment>
<gene>
    <name evidence="2" type="ORF">BB560_006875</name>
</gene>
<feature type="signal peptide" evidence="1">
    <location>
        <begin position="1"/>
        <end position="21"/>
    </location>
</feature>
<reference evidence="2 3" key="1">
    <citation type="journal article" date="2018" name="MBio">
        <title>Comparative Genomics Reveals the Core Gene Toolbox for the Fungus-Insect Symbiosis.</title>
        <authorList>
            <person name="Wang Y."/>
            <person name="Stata M."/>
            <person name="Wang W."/>
            <person name="Stajich J.E."/>
            <person name="White M.M."/>
            <person name="Moncalvo J.M."/>
        </authorList>
    </citation>
    <scope>NUCLEOTIDE SEQUENCE [LARGE SCALE GENOMIC DNA]</scope>
    <source>
        <strain evidence="2 3">SC-DP-2</strain>
    </source>
</reference>
<dbReference type="Proteomes" id="UP000245609">
    <property type="component" value="Unassembled WGS sequence"/>
</dbReference>
<feature type="chain" id="PRO_5015706264" evidence="1">
    <location>
        <begin position="22"/>
        <end position="147"/>
    </location>
</feature>
<protein>
    <submittedName>
        <fullName evidence="2">Uncharacterized protein</fullName>
    </submittedName>
</protein>
<evidence type="ECO:0000313" key="3">
    <source>
        <dbReference type="Proteomes" id="UP000245609"/>
    </source>
</evidence>
<evidence type="ECO:0000256" key="1">
    <source>
        <dbReference type="SAM" id="SignalP"/>
    </source>
</evidence>
<sequence>MITNLSLFSLLSAIPTHRIEAAFESNDSLYDIIISTIGNYVYHPSTLASSDEPHLSQVSQSIFVFLHDLYIHAKTINTLFFIESLLDTIWLYWVKLHSEKRIETSYSQSPKTEPSPNNIYSGQQRLSDLTNRIYVCISFFKKCCFIL</sequence>
<name>A0A2T9Y0L6_9FUNG</name>
<evidence type="ECO:0000313" key="2">
    <source>
        <dbReference type="EMBL" id="PVU85870.1"/>
    </source>
</evidence>
<organism evidence="2 3">
    <name type="scientific">Smittium megazygosporum</name>
    <dbReference type="NCBI Taxonomy" id="133381"/>
    <lineage>
        <taxon>Eukaryota</taxon>
        <taxon>Fungi</taxon>
        <taxon>Fungi incertae sedis</taxon>
        <taxon>Zoopagomycota</taxon>
        <taxon>Kickxellomycotina</taxon>
        <taxon>Harpellomycetes</taxon>
        <taxon>Harpellales</taxon>
        <taxon>Legeriomycetaceae</taxon>
        <taxon>Smittium</taxon>
    </lineage>
</organism>